<comment type="caution">
    <text evidence="8">The sequence shown here is derived from an EMBL/GenBank/DDBJ whole genome shotgun (WGS) entry which is preliminary data.</text>
</comment>
<evidence type="ECO:0000256" key="2">
    <source>
        <dbReference type="ARBA" id="ARBA00005885"/>
    </source>
</evidence>
<feature type="region of interest" description="Disordered" evidence="6">
    <location>
        <begin position="322"/>
        <end position="366"/>
    </location>
</feature>
<evidence type="ECO:0000313" key="8">
    <source>
        <dbReference type="EMBL" id="KAJ4960161.1"/>
    </source>
</evidence>
<feature type="compositionally biased region" description="Polar residues" evidence="6">
    <location>
        <begin position="385"/>
        <end position="397"/>
    </location>
</feature>
<gene>
    <name evidence="8" type="ORF">NE237_020071</name>
</gene>
<feature type="compositionally biased region" description="Polar residues" evidence="6">
    <location>
        <begin position="251"/>
        <end position="263"/>
    </location>
</feature>
<name>A0A9Q0H7Q2_9MAGN</name>
<evidence type="ECO:0000256" key="4">
    <source>
        <dbReference type="ARBA" id="ARBA00022701"/>
    </source>
</evidence>
<sequence length="646" mass="69225">MGESACLMQSFSQAPDTSHETREGNPMHALGESVSFGRFLSESLAWEKWSAFSHNRYLEDVEKYSKPGSVAQKKAYFEAHYKKIAAKKAAALVEQENPAAGTTLQPETQDGVHDNAVLGSQLAECNGYVAADKPLQVTAPTMEAGFIIDSSRHNSNVEMDYLESAKVEVVDPVIEDQVPKKNSVVVESSNQLAEFRNHDMLTEGEPSGTTQMDETHSENIAASQQILASTTKAKQMASSLKPPANSRESKVSSSPAKSTTTIPSRKENIATPNNQKSARDSLQKKCSTPRSLHMSIHFSANQETLASATKTKPAVSCSKTSAYSRASELQSPTTKSTTPLNSKGNNHTPQGKKSARDPGKKCSTPKSLHMSINFAANKERLVSATKTKPVASSSKPSVHSKALKLRSSPDKSTTAHSSKENSATPNSKSSASDLVNKKCSTPNSLHMSTNFTPSGAVETNKTSSVRQKIADSRGSGSLLTSKDCPTPLRTPTTASVNGLLNNTSVTPQSGKTSTGTVLDFTASGSSKVGAKWYSLSMDGHSKSLSACGGVTRSPAAVSSPFSFRTDERAAKRKEKLENKFNAEGAPYMQLQMKSKEKAGSELKKLHQSLSFKAKPMPDFYHASGAGKNQIKKVPLNQEAPTLINLC</sequence>
<dbReference type="OrthoDB" id="621651at2759"/>
<keyword evidence="3" id="KW-0963">Cytoplasm</keyword>
<dbReference type="AlphaFoldDB" id="A0A9Q0H7Q2"/>
<feature type="region of interest" description="Disordered" evidence="6">
    <location>
        <begin position="385"/>
        <end position="513"/>
    </location>
</feature>
<feature type="region of interest" description="Disordered" evidence="6">
    <location>
        <begin position="1"/>
        <end position="26"/>
    </location>
</feature>
<dbReference type="InterPro" id="IPR027329">
    <property type="entry name" value="TPX2_C"/>
</dbReference>
<dbReference type="Proteomes" id="UP001141806">
    <property type="component" value="Unassembled WGS sequence"/>
</dbReference>
<feature type="compositionally biased region" description="Polar residues" evidence="6">
    <location>
        <begin position="207"/>
        <end position="238"/>
    </location>
</feature>
<keyword evidence="9" id="KW-1185">Reference proteome</keyword>
<evidence type="ECO:0000256" key="5">
    <source>
        <dbReference type="ARBA" id="ARBA00023212"/>
    </source>
</evidence>
<evidence type="ECO:0000256" key="3">
    <source>
        <dbReference type="ARBA" id="ARBA00022490"/>
    </source>
</evidence>
<dbReference type="InterPro" id="IPR044216">
    <property type="entry name" value="WDL7"/>
</dbReference>
<comment type="similarity">
    <text evidence="2">Belongs to the TPX2 family.</text>
</comment>
<proteinExistence type="inferred from homology"/>
<feature type="region of interest" description="Disordered" evidence="6">
    <location>
        <begin position="197"/>
        <end position="290"/>
    </location>
</feature>
<dbReference type="EMBL" id="JAMYWD010000009">
    <property type="protein sequence ID" value="KAJ4960161.1"/>
    <property type="molecule type" value="Genomic_DNA"/>
</dbReference>
<dbReference type="PANTHER" id="PTHR47067:SF7">
    <property type="entry name" value="TPX2 (TARGETING PROTEIN FOR XKLP2) PROTEIN FAMILY"/>
    <property type="match status" value="1"/>
</dbReference>
<comment type="subcellular location">
    <subcellularLocation>
        <location evidence="1">Cytoplasm</location>
        <location evidence="1">Cytoskeleton</location>
    </subcellularLocation>
</comment>
<accession>A0A9Q0H7Q2</accession>
<feature type="compositionally biased region" description="Polar residues" evidence="6">
    <location>
        <begin position="489"/>
        <end position="513"/>
    </location>
</feature>
<evidence type="ECO:0000259" key="7">
    <source>
        <dbReference type="Pfam" id="PF06886"/>
    </source>
</evidence>
<feature type="compositionally biased region" description="Polar residues" evidence="6">
    <location>
        <begin position="7"/>
        <end position="16"/>
    </location>
</feature>
<dbReference type="PANTHER" id="PTHR47067">
    <property type="entry name" value="TPX2 (TARGETING PROTEIN FOR XKLP2) PROTEIN FAMILY-RELATED"/>
    <property type="match status" value="1"/>
</dbReference>
<keyword evidence="4" id="KW-0493">Microtubule</keyword>
<evidence type="ECO:0000256" key="1">
    <source>
        <dbReference type="ARBA" id="ARBA00004245"/>
    </source>
</evidence>
<feature type="domain" description="TPX2 C-terminal" evidence="7">
    <location>
        <begin position="561"/>
        <end position="623"/>
    </location>
</feature>
<protein>
    <recommendedName>
        <fullName evidence="7">TPX2 C-terminal domain-containing protein</fullName>
    </recommendedName>
</protein>
<keyword evidence="5" id="KW-0206">Cytoskeleton</keyword>
<feature type="compositionally biased region" description="Polar residues" evidence="6">
    <location>
        <begin position="322"/>
        <end position="351"/>
    </location>
</feature>
<feature type="compositionally biased region" description="Polar residues" evidence="6">
    <location>
        <begin position="410"/>
        <end position="466"/>
    </location>
</feature>
<dbReference type="Pfam" id="PF06886">
    <property type="entry name" value="TPX2"/>
    <property type="match status" value="1"/>
</dbReference>
<reference evidence="8" key="1">
    <citation type="journal article" date="2023" name="Plant J.">
        <title>The genome of the king protea, Protea cynaroides.</title>
        <authorList>
            <person name="Chang J."/>
            <person name="Duong T.A."/>
            <person name="Schoeman C."/>
            <person name="Ma X."/>
            <person name="Roodt D."/>
            <person name="Barker N."/>
            <person name="Li Z."/>
            <person name="Van de Peer Y."/>
            <person name="Mizrachi E."/>
        </authorList>
    </citation>
    <scope>NUCLEOTIDE SEQUENCE</scope>
    <source>
        <tissue evidence="8">Young leaves</tissue>
    </source>
</reference>
<evidence type="ECO:0000313" key="9">
    <source>
        <dbReference type="Proteomes" id="UP001141806"/>
    </source>
</evidence>
<evidence type="ECO:0000256" key="6">
    <source>
        <dbReference type="SAM" id="MobiDB-lite"/>
    </source>
</evidence>
<organism evidence="8 9">
    <name type="scientific">Protea cynaroides</name>
    <dbReference type="NCBI Taxonomy" id="273540"/>
    <lineage>
        <taxon>Eukaryota</taxon>
        <taxon>Viridiplantae</taxon>
        <taxon>Streptophyta</taxon>
        <taxon>Embryophyta</taxon>
        <taxon>Tracheophyta</taxon>
        <taxon>Spermatophyta</taxon>
        <taxon>Magnoliopsida</taxon>
        <taxon>Proteales</taxon>
        <taxon>Proteaceae</taxon>
        <taxon>Protea</taxon>
    </lineage>
</organism>
<dbReference type="GO" id="GO:0005874">
    <property type="term" value="C:microtubule"/>
    <property type="evidence" value="ECO:0007669"/>
    <property type="project" value="UniProtKB-KW"/>
</dbReference>